<proteinExistence type="predicted"/>
<dbReference type="InterPro" id="IPR025272">
    <property type="entry name" value="SocA_Panacea"/>
</dbReference>
<gene>
    <name evidence="2" type="ORF">GCM10008106_01520</name>
</gene>
<dbReference type="InterPro" id="IPR010982">
    <property type="entry name" value="Lambda_DNA-bd_dom_sf"/>
</dbReference>
<dbReference type="Gene3D" id="1.10.260.40">
    <property type="entry name" value="lambda repressor-like DNA-binding domains"/>
    <property type="match status" value="1"/>
</dbReference>
<dbReference type="CDD" id="cd00093">
    <property type="entry name" value="HTH_XRE"/>
    <property type="match status" value="1"/>
</dbReference>
<evidence type="ECO:0000313" key="3">
    <source>
        <dbReference type="Proteomes" id="UP000642809"/>
    </source>
</evidence>
<dbReference type="Proteomes" id="UP000642809">
    <property type="component" value="Unassembled WGS sequence"/>
</dbReference>
<dbReference type="Pfam" id="PF13274">
    <property type="entry name" value="SocA_Panacea"/>
    <property type="match status" value="1"/>
</dbReference>
<dbReference type="RefSeq" id="WP_189578432.1">
    <property type="nucleotide sequence ID" value="NZ_BMYF01000001.1"/>
</dbReference>
<keyword evidence="3" id="KW-1185">Reference proteome</keyword>
<accession>A0A8J3G432</accession>
<feature type="domain" description="HTH cro/C1-type" evidence="1">
    <location>
        <begin position="71"/>
        <end position="117"/>
    </location>
</feature>
<reference evidence="2" key="2">
    <citation type="submission" date="2020-09" db="EMBL/GenBank/DDBJ databases">
        <authorList>
            <person name="Sun Q."/>
            <person name="Kim S."/>
        </authorList>
    </citation>
    <scope>NUCLEOTIDE SEQUENCE</scope>
    <source>
        <strain evidence="2">KCTC 23224</strain>
    </source>
</reference>
<sequence length="332" mass="38725">MKSPFTGKEMPLKHEVRTVTFRKEEIKTRFQFYLCDDTGEKFTTTELDEYNMLMVEHAYRAKNHIPQREEIIEIREKYGLSAIRMGEILGFGQNTYGLYEKGELPSLANANLIKLARDPFKFRSLVEDWTPKSENTKIDLLKRIDRLISLDKQKLINLEDYLMGDDEANILTGYSKPNLEKFVEMIVFFAHKTPCFKTKMNKLLFYADFSYFKYFGNSISGVKYKAINFGPVPNMFETIFENLSENDVIDIFYEDKADGIRIEKLIGREDRPFNSEVFSNEELATLENIASQFKDISTNGIVEISHLEKGWLENIHGKKFISYDFAMELKAV</sequence>
<dbReference type="PROSITE" id="PS50943">
    <property type="entry name" value="HTH_CROC1"/>
    <property type="match status" value="1"/>
</dbReference>
<evidence type="ECO:0000259" key="1">
    <source>
        <dbReference type="PROSITE" id="PS50943"/>
    </source>
</evidence>
<dbReference type="AlphaFoldDB" id="A0A8J3G432"/>
<evidence type="ECO:0000313" key="2">
    <source>
        <dbReference type="EMBL" id="GHB24484.1"/>
    </source>
</evidence>
<reference evidence="2" key="1">
    <citation type="journal article" date="2014" name="Int. J. Syst. Evol. Microbiol.">
        <title>Complete genome sequence of Corynebacterium casei LMG S-19264T (=DSM 44701T), isolated from a smear-ripened cheese.</title>
        <authorList>
            <consortium name="US DOE Joint Genome Institute (JGI-PGF)"/>
            <person name="Walter F."/>
            <person name="Albersmeier A."/>
            <person name="Kalinowski J."/>
            <person name="Ruckert C."/>
        </authorList>
    </citation>
    <scope>NUCLEOTIDE SEQUENCE</scope>
    <source>
        <strain evidence="2">KCTC 23224</strain>
    </source>
</reference>
<name>A0A8J3G432_9BACT</name>
<protein>
    <recommendedName>
        <fullName evidence="1">HTH cro/C1-type domain-containing protein</fullName>
    </recommendedName>
</protein>
<dbReference type="InterPro" id="IPR022452">
    <property type="entry name" value="MqsA"/>
</dbReference>
<dbReference type="NCBIfam" id="TIGR03830">
    <property type="entry name" value="CxxCG_CxxCG_HTH"/>
    <property type="match status" value="1"/>
</dbReference>
<comment type="caution">
    <text evidence="2">The sequence shown here is derived from an EMBL/GenBank/DDBJ whole genome shotgun (WGS) entry which is preliminary data.</text>
</comment>
<dbReference type="InterPro" id="IPR001387">
    <property type="entry name" value="Cro/C1-type_HTH"/>
</dbReference>
<dbReference type="EMBL" id="BMYF01000001">
    <property type="protein sequence ID" value="GHB24484.1"/>
    <property type="molecule type" value="Genomic_DNA"/>
</dbReference>
<dbReference type="SUPFAM" id="SSF47413">
    <property type="entry name" value="lambda repressor-like DNA-binding domains"/>
    <property type="match status" value="1"/>
</dbReference>
<dbReference type="GO" id="GO:0003677">
    <property type="term" value="F:DNA binding"/>
    <property type="evidence" value="ECO:0007669"/>
    <property type="project" value="InterPro"/>
</dbReference>
<organism evidence="2 3">
    <name type="scientific">Mongoliitalea lutea</name>
    <dbReference type="NCBI Taxonomy" id="849756"/>
    <lineage>
        <taxon>Bacteria</taxon>
        <taxon>Pseudomonadati</taxon>
        <taxon>Bacteroidota</taxon>
        <taxon>Cytophagia</taxon>
        <taxon>Cytophagales</taxon>
        <taxon>Cyclobacteriaceae</taxon>
        <taxon>Mongoliitalea</taxon>
    </lineage>
</organism>